<dbReference type="GO" id="GO:0061710">
    <property type="term" value="F:L-threonylcarbamoyladenylate synthase"/>
    <property type="evidence" value="ECO:0007669"/>
    <property type="project" value="UniProtKB-EC"/>
</dbReference>
<dbReference type="InterPro" id="IPR041048">
    <property type="entry name" value="RuvB-like_C"/>
</dbReference>
<proteinExistence type="inferred from homology"/>
<dbReference type="Gene3D" id="3.30.40.10">
    <property type="entry name" value="Zinc/RING finger domain, C3HC4 (zinc finger)"/>
    <property type="match status" value="1"/>
</dbReference>
<evidence type="ECO:0000256" key="19">
    <source>
        <dbReference type="ARBA" id="ARBA00022840"/>
    </source>
</evidence>
<dbReference type="InterPro" id="IPR027238">
    <property type="entry name" value="RuvB-like"/>
</dbReference>
<evidence type="ECO:0000256" key="14">
    <source>
        <dbReference type="ARBA" id="ARBA00022741"/>
    </source>
</evidence>
<dbReference type="Gene3D" id="3.90.870.10">
    <property type="entry name" value="DHBP synthase"/>
    <property type="match status" value="1"/>
</dbReference>
<dbReference type="GO" id="GO:0005886">
    <property type="term" value="C:plasma membrane"/>
    <property type="evidence" value="ECO:0007669"/>
    <property type="project" value="UniProtKB-SubCell"/>
</dbReference>
<dbReference type="SUPFAM" id="SSF55821">
    <property type="entry name" value="YrdC/RibB"/>
    <property type="match status" value="1"/>
</dbReference>
<dbReference type="EnsemblPlants" id="Solyc11g069370.2.1">
    <property type="protein sequence ID" value="Solyc11g069370.2.1"/>
    <property type="gene ID" value="Solyc11g069370.2"/>
</dbReference>
<evidence type="ECO:0000256" key="27">
    <source>
        <dbReference type="SAM" id="MobiDB-lite"/>
    </source>
</evidence>
<reference evidence="31" key="1">
    <citation type="journal article" date="2012" name="Nature">
        <title>The tomato genome sequence provides insights into fleshy fruit evolution.</title>
        <authorList>
            <consortium name="Tomato Genome Consortium"/>
        </authorList>
    </citation>
    <scope>NUCLEOTIDE SEQUENCE [LARGE SCALE GENOMIC DNA]</scope>
    <source>
        <strain evidence="31">cv. Heinz 1706</strain>
    </source>
</reference>
<accession>A0A3Q7IZQ2</accession>
<evidence type="ECO:0000256" key="24">
    <source>
        <dbReference type="ARBA" id="ARBA00048366"/>
    </source>
</evidence>
<protein>
    <recommendedName>
        <fullName evidence="9">Threonylcarbamoyl-AMP synthase</fullName>
        <ecNumber evidence="8">2.7.7.87</ecNumber>
        <ecNumber evidence="7">3.6.4.12</ecNumber>
    </recommendedName>
</protein>
<evidence type="ECO:0000256" key="17">
    <source>
        <dbReference type="ARBA" id="ARBA00022806"/>
    </source>
</evidence>
<comment type="subunit">
    <text evidence="26">Interacts with RSC1A1.</text>
</comment>
<keyword evidence="14" id="KW-0547">Nucleotide-binding</keyword>
<dbReference type="EC" id="2.7.7.87" evidence="8"/>
<dbReference type="Pfam" id="PF12906">
    <property type="entry name" value="RINGv"/>
    <property type="match status" value="1"/>
</dbReference>
<evidence type="ECO:0000259" key="29">
    <source>
        <dbReference type="PROSITE" id="PS51163"/>
    </source>
</evidence>
<feature type="region of interest" description="Disordered" evidence="27">
    <location>
        <begin position="239"/>
        <end position="265"/>
    </location>
</feature>
<dbReference type="SUPFAM" id="SSF50249">
    <property type="entry name" value="Nucleic acid-binding proteins"/>
    <property type="match status" value="1"/>
</dbReference>
<keyword evidence="22 28" id="KW-0472">Membrane</keyword>
<comment type="similarity">
    <text evidence="5">Belongs to the RuvB family.</text>
</comment>
<dbReference type="GO" id="GO:0035267">
    <property type="term" value="C:NuA4 histone acetyltransferase complex"/>
    <property type="evidence" value="ECO:0000318"/>
    <property type="project" value="GO_Central"/>
</dbReference>
<evidence type="ECO:0000256" key="12">
    <source>
        <dbReference type="ARBA" id="ARBA00022679"/>
    </source>
</evidence>
<evidence type="ECO:0000256" key="9">
    <source>
        <dbReference type="ARBA" id="ARBA00015492"/>
    </source>
</evidence>
<dbReference type="EC" id="3.6.4.12" evidence="7"/>
<dbReference type="InterPro" id="IPR027417">
    <property type="entry name" value="P-loop_NTPase"/>
</dbReference>
<keyword evidence="32" id="KW-1185">Reference proteome</keyword>
<evidence type="ECO:0000256" key="13">
    <source>
        <dbReference type="ARBA" id="ARBA00022723"/>
    </source>
</evidence>
<evidence type="ECO:0000256" key="8">
    <source>
        <dbReference type="ARBA" id="ARBA00012584"/>
    </source>
</evidence>
<dbReference type="PANTHER" id="PTHR11093">
    <property type="entry name" value="RUVB-RELATED REPTIN AND PONTIN"/>
    <property type="match status" value="1"/>
</dbReference>
<dbReference type="InterPro" id="IPR003593">
    <property type="entry name" value="AAA+_ATPase"/>
</dbReference>
<evidence type="ECO:0000256" key="3">
    <source>
        <dbReference type="ARBA" id="ARBA00004202"/>
    </source>
</evidence>
<dbReference type="GO" id="GO:0031011">
    <property type="term" value="C:Ino80 complex"/>
    <property type="evidence" value="ECO:0000318"/>
    <property type="project" value="GO_Central"/>
</dbReference>
<evidence type="ECO:0000256" key="7">
    <source>
        <dbReference type="ARBA" id="ARBA00012551"/>
    </source>
</evidence>
<dbReference type="FunFam" id="3.90.870.10:FF:000007">
    <property type="entry name" value="YrdC N6-threonylcarbamoyltransferase domain containing"/>
    <property type="match status" value="1"/>
</dbReference>
<evidence type="ECO:0000256" key="28">
    <source>
        <dbReference type="SAM" id="Phobius"/>
    </source>
</evidence>
<keyword evidence="21" id="KW-0496">Mitochondrion</keyword>
<evidence type="ECO:0000256" key="4">
    <source>
        <dbReference type="ARBA" id="ARBA00004496"/>
    </source>
</evidence>
<keyword evidence="23" id="KW-0539">Nucleus</keyword>
<dbReference type="Proteomes" id="UP000004994">
    <property type="component" value="Chromosome 11"/>
</dbReference>
<dbReference type="CDD" id="cd16495">
    <property type="entry name" value="RING_CH-C4HC3_MARCH"/>
    <property type="match status" value="1"/>
</dbReference>
<feature type="transmembrane region" description="Helical" evidence="28">
    <location>
        <begin position="443"/>
        <end position="465"/>
    </location>
</feature>
<evidence type="ECO:0000313" key="31">
    <source>
        <dbReference type="EnsemblPlants" id="Solyc11g069370.2.1"/>
    </source>
</evidence>
<keyword evidence="19" id="KW-0067">ATP-binding</keyword>
<evidence type="ECO:0000256" key="22">
    <source>
        <dbReference type="ARBA" id="ARBA00023136"/>
    </source>
</evidence>
<dbReference type="Pfam" id="PF06068">
    <property type="entry name" value="TIP49"/>
    <property type="match status" value="1"/>
</dbReference>
<feature type="domain" description="YrdC-like" evidence="29">
    <location>
        <begin position="552"/>
        <end position="740"/>
    </location>
</feature>
<dbReference type="GO" id="GO:0008270">
    <property type="term" value="F:zinc ion binding"/>
    <property type="evidence" value="ECO:0007669"/>
    <property type="project" value="UniProtKB-KW"/>
</dbReference>
<evidence type="ECO:0000256" key="25">
    <source>
        <dbReference type="ARBA" id="ARBA00058524"/>
    </source>
</evidence>
<dbReference type="PROSITE" id="PS51163">
    <property type="entry name" value="YRDC"/>
    <property type="match status" value="1"/>
</dbReference>
<name>A0A3Q7IZQ2_SOLLC</name>
<comment type="similarity">
    <text evidence="6">Belongs to the SUA5 family.</text>
</comment>
<comment type="catalytic activity">
    <reaction evidence="24">
        <text>L-threonine + hydrogencarbonate + ATP = L-threonylcarbamoyladenylate + diphosphate + H2O</text>
        <dbReference type="Rhea" id="RHEA:36407"/>
        <dbReference type="ChEBI" id="CHEBI:15377"/>
        <dbReference type="ChEBI" id="CHEBI:17544"/>
        <dbReference type="ChEBI" id="CHEBI:30616"/>
        <dbReference type="ChEBI" id="CHEBI:33019"/>
        <dbReference type="ChEBI" id="CHEBI:57926"/>
        <dbReference type="ChEBI" id="CHEBI:73682"/>
        <dbReference type="EC" id="2.7.7.87"/>
    </reaction>
</comment>
<dbReference type="GO" id="GO:0006338">
    <property type="term" value="P:chromatin remodeling"/>
    <property type="evidence" value="ECO:0000318"/>
    <property type="project" value="GO_Central"/>
</dbReference>
<dbReference type="GO" id="GO:0005739">
    <property type="term" value="C:mitochondrion"/>
    <property type="evidence" value="ECO:0007669"/>
    <property type="project" value="UniProtKB-SubCell"/>
</dbReference>
<dbReference type="GO" id="GO:0097255">
    <property type="term" value="C:R2TP complex"/>
    <property type="evidence" value="ECO:0000318"/>
    <property type="project" value="GO_Central"/>
</dbReference>
<evidence type="ECO:0000256" key="2">
    <source>
        <dbReference type="ARBA" id="ARBA00004173"/>
    </source>
</evidence>
<keyword evidence="15" id="KW-0863">Zinc-finger</keyword>
<evidence type="ECO:0000256" key="26">
    <source>
        <dbReference type="ARBA" id="ARBA00063146"/>
    </source>
</evidence>
<dbReference type="InterPro" id="IPR013083">
    <property type="entry name" value="Znf_RING/FYVE/PHD"/>
</dbReference>
<dbReference type="GO" id="GO:0000492">
    <property type="term" value="P:box C/D snoRNP assembly"/>
    <property type="evidence" value="ECO:0000318"/>
    <property type="project" value="GO_Central"/>
</dbReference>
<dbReference type="Gene3D" id="3.40.50.300">
    <property type="entry name" value="P-loop containing nucleotide triphosphate hydrolases"/>
    <property type="match status" value="1"/>
</dbReference>
<feature type="transmembrane region" description="Helical" evidence="28">
    <location>
        <begin position="387"/>
        <end position="404"/>
    </location>
</feature>
<evidence type="ECO:0000313" key="32">
    <source>
        <dbReference type="Proteomes" id="UP000004994"/>
    </source>
</evidence>
<dbReference type="AlphaFoldDB" id="A0A3Q7IZQ2"/>
<keyword evidence="20" id="KW-0809">Transit peptide</keyword>
<dbReference type="FunFam" id="2.40.50.360:FF:000001">
    <property type="entry name" value="RuvB-like helicase"/>
    <property type="match status" value="1"/>
</dbReference>
<evidence type="ECO:0000256" key="11">
    <source>
        <dbReference type="ARBA" id="ARBA00022490"/>
    </source>
</evidence>
<evidence type="ECO:0000256" key="21">
    <source>
        <dbReference type="ARBA" id="ARBA00023128"/>
    </source>
</evidence>
<dbReference type="PROSITE" id="PS51292">
    <property type="entry name" value="ZF_RING_CH"/>
    <property type="match status" value="1"/>
</dbReference>
<dbReference type="Gene3D" id="1.10.8.60">
    <property type="match status" value="1"/>
</dbReference>
<dbReference type="GO" id="GO:0005524">
    <property type="term" value="F:ATP binding"/>
    <property type="evidence" value="ECO:0007669"/>
    <property type="project" value="UniProtKB-KW"/>
</dbReference>
<keyword evidence="11" id="KW-0963">Cytoplasm</keyword>
<dbReference type="NCBIfam" id="TIGR00057">
    <property type="entry name" value="L-threonylcarbamoyladenylate synthase"/>
    <property type="match status" value="1"/>
</dbReference>
<evidence type="ECO:0000256" key="5">
    <source>
        <dbReference type="ARBA" id="ARBA00007519"/>
    </source>
</evidence>
<dbReference type="InterPro" id="IPR042487">
    <property type="entry name" value="RuvBL1/2_DNA/RNA_bd_dom"/>
</dbReference>
<dbReference type="InterPro" id="IPR006070">
    <property type="entry name" value="Sua5-like_dom"/>
</dbReference>
<dbReference type="GO" id="GO:0000812">
    <property type="term" value="C:Swr1 complex"/>
    <property type="evidence" value="ECO:0000318"/>
    <property type="project" value="GO_Central"/>
</dbReference>
<keyword evidence="28" id="KW-0812">Transmembrane</keyword>
<dbReference type="SUPFAM" id="SSF57850">
    <property type="entry name" value="RING/U-box"/>
    <property type="match status" value="1"/>
</dbReference>
<dbReference type="STRING" id="4081.A0A3Q7IZQ2"/>
<dbReference type="SMART" id="SM00744">
    <property type="entry name" value="RINGv"/>
    <property type="match status" value="1"/>
</dbReference>
<feature type="domain" description="RING-CH-type" evidence="30">
    <location>
        <begin position="265"/>
        <end position="327"/>
    </location>
</feature>
<evidence type="ECO:0000256" key="6">
    <source>
        <dbReference type="ARBA" id="ARBA00007663"/>
    </source>
</evidence>
<dbReference type="GO" id="GO:0003725">
    <property type="term" value="F:double-stranded RNA binding"/>
    <property type="evidence" value="ECO:0007669"/>
    <property type="project" value="InterPro"/>
</dbReference>
<reference evidence="31" key="2">
    <citation type="submission" date="2019-01" db="UniProtKB">
        <authorList>
            <consortium name="EnsemblPlants"/>
        </authorList>
    </citation>
    <scope>IDENTIFICATION</scope>
    <source>
        <strain evidence="31">cv. Heinz 1706</strain>
    </source>
</reference>
<dbReference type="Pfam" id="PF01300">
    <property type="entry name" value="Sua5_yciO_yrdC"/>
    <property type="match status" value="1"/>
</dbReference>
<organism evidence="31">
    <name type="scientific">Solanum lycopersicum</name>
    <name type="common">Tomato</name>
    <name type="synonym">Lycopersicon esculentum</name>
    <dbReference type="NCBI Taxonomy" id="4081"/>
    <lineage>
        <taxon>Eukaryota</taxon>
        <taxon>Viridiplantae</taxon>
        <taxon>Streptophyta</taxon>
        <taxon>Embryophyta</taxon>
        <taxon>Tracheophyta</taxon>
        <taxon>Spermatophyta</taxon>
        <taxon>Magnoliopsida</taxon>
        <taxon>eudicotyledons</taxon>
        <taxon>Gunneridae</taxon>
        <taxon>Pentapetalae</taxon>
        <taxon>asterids</taxon>
        <taxon>lamiids</taxon>
        <taxon>Solanales</taxon>
        <taxon>Solanaceae</taxon>
        <taxon>Solanoideae</taxon>
        <taxon>Solaneae</taxon>
        <taxon>Solanum</taxon>
        <taxon>Solanum subgen. Lycopersicon</taxon>
    </lineage>
</organism>
<dbReference type="InterPro" id="IPR011016">
    <property type="entry name" value="Znf_RING-CH"/>
</dbReference>
<dbReference type="Pfam" id="PF17856">
    <property type="entry name" value="TIP49_C"/>
    <property type="match status" value="1"/>
</dbReference>
<keyword evidence="10" id="KW-1003">Cell membrane</keyword>
<dbReference type="SUPFAM" id="SSF52540">
    <property type="entry name" value="P-loop containing nucleoside triphosphate hydrolases"/>
    <property type="match status" value="1"/>
</dbReference>
<dbReference type="GO" id="GO:0006357">
    <property type="term" value="P:regulation of transcription by RNA polymerase II"/>
    <property type="evidence" value="ECO:0000318"/>
    <property type="project" value="GO_Central"/>
</dbReference>
<sequence>MSEEHKEKIMAEVVDNDEKIGVCENDFVISTPKIERSSTITEETTHAKHWRKPNLSLDIPSRTLDASPQELVQIKRPFTPTPKRVNFLLTPSTCDSRITTSSPGPSPCRGKSTIRNLFPKLSLKSRMNSDTEKVTVPDTGPAAAVVPQQEKVSISRSWSLTKMFTPRIKRTSSLPVTPISHSNPESISGSINNSLTLGTKETHVCISRSMSLPVINKEKEGSNRRVEFFFRVIPSTPQVKDVDSSSVPATSPTKVPEDNEQGGEDIPEEEAVCRICLVELCEGGETLKMECSCKGELALAHQECALKWFSIKGNKTCDVCRQEVKNLPVTLLRMQSVRNVNAGSNRFRHMELNGHRVWQELPILVIVSMLAYFCFLEQLLVGKMGTGAIAISLPFSCVLGLLASMTSSTMVKRRFVWVYASVQFALVVLFAHIFYSLVRVQPVLSILLSTFAGFGVAMSASSLLVEFFRWKRRRAALLEQQQNADMVLPPGGWPQMNQPATTSRVEKIGFLNLWARSRKGLSAVSVKKMGWSLENPDGDVETKKATVSPAAEDYGQEAIEAIRAGKVIAVPTDTLYGFACDACSAEAVNRIYEIKGRKHTSPLAICVGDVHDIKHYAVTDHLPLGLLDCLLPGPVTLVLRRGESSILEKSLNPGLESIGVRVPDCNFIRVIARGSRSALALTSANLSGQPSSIDIKDFENLWEHCAYVYDGGILPAGRAGSTVVDLTKLGKYKILRPGRKRPLLSLKDTHYWKMELEISKPLLKLKLFSQTSLVPEFPNGTPLPLAAGFVGQAAAREAAGLVVDMIRQKKMAGRALLLAGPPGTGKTALALGISQELGSKVPFCPMVGSEVYSSEVKKTEVLMENFRRAIGLRIKENKEVTELSPEEGESLTGGYGKSISHVIIGLKTVKGTKQLKLDPTIYDALIKEKVAVGDVIYIESNSGAVKRVGRSDAFATEFDLEAEEYVPLPKGEVHKKKEIVQDVTLHDLDAANARPQGGQDILSLMGQMMKPRKTEITDKLRQEINKVVNRYVDEGVAELVPGVLFIDEVHMLDMECFSYLNRALECSLSPIVIFATNRGICTVRGTDMTSPHGIPLDLLDRLLIVRTETYGPAEMIQILAIRAQVEGLEIDEESLAYLGEIGQQASLRHAVQLLSPASVVAKMNGRDKICKVDLDEVNSLYLDAKSSARLLQEQQDRYIS</sequence>
<feature type="transmembrane region" description="Helical" evidence="28">
    <location>
        <begin position="361"/>
        <end position="381"/>
    </location>
</feature>
<keyword evidence="28" id="KW-1133">Transmembrane helix</keyword>
<dbReference type="Gene3D" id="2.40.50.360">
    <property type="entry name" value="RuvB-like helicase, domain II"/>
    <property type="match status" value="1"/>
</dbReference>
<dbReference type="Gramene" id="Solyc11g069370.2.1">
    <property type="protein sequence ID" value="Solyc11g069370.2.1"/>
    <property type="gene ID" value="Solyc11g069370.2"/>
</dbReference>
<dbReference type="PaxDb" id="4081-Solyc11g069350.1.1"/>
<dbReference type="InParanoid" id="A0A3Q7IZQ2"/>
<evidence type="ECO:0000259" key="30">
    <source>
        <dbReference type="PROSITE" id="PS51292"/>
    </source>
</evidence>
<evidence type="ECO:0000256" key="15">
    <source>
        <dbReference type="ARBA" id="ARBA00022771"/>
    </source>
</evidence>
<dbReference type="GO" id="GO:0003678">
    <property type="term" value="F:DNA helicase activity"/>
    <property type="evidence" value="ECO:0000318"/>
    <property type="project" value="GO_Central"/>
</dbReference>
<dbReference type="InterPro" id="IPR010339">
    <property type="entry name" value="TIP49_P-loop"/>
</dbReference>
<evidence type="ECO:0000256" key="18">
    <source>
        <dbReference type="ARBA" id="ARBA00022833"/>
    </source>
</evidence>
<evidence type="ECO:0000256" key="23">
    <source>
        <dbReference type="ARBA" id="ARBA00023242"/>
    </source>
</evidence>
<evidence type="ECO:0000256" key="20">
    <source>
        <dbReference type="ARBA" id="ARBA00022946"/>
    </source>
</evidence>
<evidence type="ECO:0000256" key="10">
    <source>
        <dbReference type="ARBA" id="ARBA00022475"/>
    </source>
</evidence>
<comment type="function">
    <text evidence="25">Cytoplasmic and mitochondrial threonylcarbamoyl-AMP synthase required for the formation of a threonylcarbamoyl group on adenosine at position 37 (t(6)A37) in tRNAs that read codons beginning with adenine. Catalyzes the conversion of L-threonine, HCO(3)(-)/CO(2) and ATP to give threonylcarbamoyl-AMP (TC-AMP) as the acyladenylate intermediate, with the release of diphosphate. Participates in t(6)A37 formation in cytoplasmic and mitochondrial tRNAs. May regulate the activity of some transporters.</text>
</comment>
<dbReference type="SMART" id="SM00382">
    <property type="entry name" value="AAA"/>
    <property type="match status" value="1"/>
</dbReference>
<dbReference type="FunFam" id="1.10.8.60:FF:000010">
    <property type="entry name" value="RuvB-like helicase"/>
    <property type="match status" value="1"/>
</dbReference>
<keyword evidence="18" id="KW-0862">Zinc</keyword>
<feature type="transmembrane region" description="Helical" evidence="28">
    <location>
        <begin position="416"/>
        <end position="437"/>
    </location>
</feature>
<feature type="compositionally biased region" description="Polar residues" evidence="27">
    <location>
        <begin position="244"/>
        <end position="253"/>
    </location>
</feature>
<comment type="subcellular location">
    <subcellularLocation>
        <location evidence="3">Cell membrane</location>
        <topology evidence="3">Peripheral membrane protein</topology>
    </subcellularLocation>
    <subcellularLocation>
        <location evidence="4">Cytoplasm</location>
    </subcellularLocation>
    <subcellularLocation>
        <location evidence="2">Mitochondrion</location>
    </subcellularLocation>
    <subcellularLocation>
        <location evidence="1">Nucleus</location>
    </subcellularLocation>
</comment>
<dbReference type="GO" id="GO:0016787">
    <property type="term" value="F:hydrolase activity"/>
    <property type="evidence" value="ECO:0007669"/>
    <property type="project" value="UniProtKB-KW"/>
</dbReference>
<keyword evidence="13" id="KW-0479">Metal-binding</keyword>
<dbReference type="InterPro" id="IPR012340">
    <property type="entry name" value="NA-bd_OB-fold"/>
</dbReference>
<keyword evidence="12" id="KW-0808">Transferase</keyword>
<dbReference type="InterPro" id="IPR017945">
    <property type="entry name" value="DHBP_synth_RibB-like_a/b_dom"/>
</dbReference>
<keyword evidence="16" id="KW-0378">Hydrolase</keyword>
<evidence type="ECO:0000256" key="16">
    <source>
        <dbReference type="ARBA" id="ARBA00022801"/>
    </source>
</evidence>
<keyword evidence="17" id="KW-0347">Helicase</keyword>
<evidence type="ECO:0000256" key="1">
    <source>
        <dbReference type="ARBA" id="ARBA00004123"/>
    </source>
</evidence>